<proteinExistence type="inferred from homology"/>
<evidence type="ECO:0000259" key="5">
    <source>
        <dbReference type="PROSITE" id="PS50975"/>
    </source>
</evidence>
<keyword evidence="7" id="KW-1185">Reference proteome</keyword>
<dbReference type="InterPro" id="IPR011095">
    <property type="entry name" value="Dala_Dala_lig_C"/>
</dbReference>
<reference evidence="6 7" key="1">
    <citation type="submission" date="2023-08" db="EMBL/GenBank/DDBJ databases">
        <title>Implementing the SeqCode for naming new Mesorhizobium species isolated from Vachellia karroo root nodules.</title>
        <authorList>
            <person name="Van Lill M."/>
        </authorList>
    </citation>
    <scope>NUCLEOTIDE SEQUENCE [LARGE SCALE GENOMIC DNA]</scope>
    <source>
        <strain evidence="6 7">VK3E</strain>
    </source>
</reference>
<evidence type="ECO:0000313" key="7">
    <source>
        <dbReference type="Proteomes" id="UP001272097"/>
    </source>
</evidence>
<dbReference type="Proteomes" id="UP001272097">
    <property type="component" value="Unassembled WGS sequence"/>
</dbReference>
<dbReference type="PANTHER" id="PTHR23132:SF23">
    <property type="entry name" value="D-ALANINE--D-ALANINE LIGASE B"/>
    <property type="match status" value="1"/>
</dbReference>
<dbReference type="PANTHER" id="PTHR23132">
    <property type="entry name" value="D-ALANINE--D-ALANINE LIGASE"/>
    <property type="match status" value="1"/>
</dbReference>
<dbReference type="SUPFAM" id="SSF56059">
    <property type="entry name" value="Glutathione synthetase ATP-binding domain-like"/>
    <property type="match status" value="1"/>
</dbReference>
<dbReference type="GO" id="GO:0016874">
    <property type="term" value="F:ligase activity"/>
    <property type="evidence" value="ECO:0007669"/>
    <property type="project" value="UniProtKB-KW"/>
</dbReference>
<keyword evidence="3" id="KW-0961">Cell wall biogenesis/degradation</keyword>
<comment type="similarity">
    <text evidence="1">Belongs to the D-alanine--D-alanine ligase family.</text>
</comment>
<keyword evidence="2 6" id="KW-0436">Ligase</keyword>
<gene>
    <name evidence="6" type="ORF">RFM51_29140</name>
</gene>
<dbReference type="Gene3D" id="3.30.1490.20">
    <property type="entry name" value="ATP-grasp fold, A domain"/>
    <property type="match status" value="1"/>
</dbReference>
<comment type="caution">
    <text evidence="6">The sequence shown here is derived from an EMBL/GenBank/DDBJ whole genome shotgun (WGS) entry which is preliminary data.</text>
</comment>
<accession>A0ABU4X5N0</accession>
<dbReference type="InterPro" id="IPR011761">
    <property type="entry name" value="ATP-grasp"/>
</dbReference>
<dbReference type="SUPFAM" id="SSF52440">
    <property type="entry name" value="PreATP-grasp domain"/>
    <property type="match status" value="1"/>
</dbReference>
<feature type="domain" description="ATP-grasp" evidence="5">
    <location>
        <begin position="145"/>
        <end position="349"/>
    </location>
</feature>
<evidence type="ECO:0000313" key="6">
    <source>
        <dbReference type="EMBL" id="MDX8443637.1"/>
    </source>
</evidence>
<dbReference type="InterPro" id="IPR013815">
    <property type="entry name" value="ATP_grasp_subdomain_1"/>
</dbReference>
<keyword evidence="4" id="KW-0547">Nucleotide-binding</keyword>
<evidence type="ECO:0000256" key="4">
    <source>
        <dbReference type="PROSITE-ProRule" id="PRU00409"/>
    </source>
</evidence>
<dbReference type="EMBL" id="JAVIIS010000073">
    <property type="protein sequence ID" value="MDX8443637.1"/>
    <property type="molecule type" value="Genomic_DNA"/>
</dbReference>
<organism evidence="6 7">
    <name type="scientific">Mesorhizobium australafricanum</name>
    <dbReference type="NCBI Taxonomy" id="3072311"/>
    <lineage>
        <taxon>Bacteria</taxon>
        <taxon>Pseudomonadati</taxon>
        <taxon>Pseudomonadota</taxon>
        <taxon>Alphaproteobacteria</taxon>
        <taxon>Hyphomicrobiales</taxon>
        <taxon>Phyllobacteriaceae</taxon>
        <taxon>Mesorhizobium</taxon>
    </lineage>
</organism>
<evidence type="ECO:0000256" key="2">
    <source>
        <dbReference type="ARBA" id="ARBA00022598"/>
    </source>
</evidence>
<dbReference type="Pfam" id="PF07478">
    <property type="entry name" value="Dala_Dala_lig_C"/>
    <property type="match status" value="1"/>
</dbReference>
<sequence>MPLPVSILFGGLSSEYNGSVSSLKNLLSSYMSTEEADRPFSVMNLYHVSREDGLVRKIRFHNAFTIAELQAHLSGSASTHGRTIPATFDAIEPNEEYLVNLLHGEFGEDGGVQTIAALSGLRGTFGDPRVASLTMNKYAMSAFVSSLLPREIVSVPHTILVNPQNAYDAVRTAMSLHGQIVIKPNSLGSSLFAKLFKCPQSAEQEMHTLLESIFTYDLSAVIQEFIPGDEYTCGCIIGSSGLVMLPVVKVDAPNQFYGSEQKSSTGKTNRYAISDGDDISIGIKSVASAIASSLNLCNMARFDFRFSNDQKVYFLECNYIPGLSRNGSFETMLTHFGMNVVDLISWVASNSIPFKNRRHYIANADEQLL</sequence>
<protein>
    <submittedName>
        <fullName evidence="6">D-alanine--D-alanine ligase</fullName>
    </submittedName>
</protein>
<evidence type="ECO:0000256" key="1">
    <source>
        <dbReference type="ARBA" id="ARBA00010871"/>
    </source>
</evidence>
<evidence type="ECO:0000256" key="3">
    <source>
        <dbReference type="ARBA" id="ARBA00023316"/>
    </source>
</evidence>
<name>A0ABU4X5N0_9HYPH</name>
<keyword evidence="4" id="KW-0067">ATP-binding</keyword>
<dbReference type="Gene3D" id="3.40.50.20">
    <property type="match status" value="1"/>
</dbReference>
<dbReference type="InterPro" id="IPR016185">
    <property type="entry name" value="PreATP-grasp_dom_sf"/>
</dbReference>
<dbReference type="PROSITE" id="PS50975">
    <property type="entry name" value="ATP_GRASP"/>
    <property type="match status" value="1"/>
</dbReference>
<dbReference type="Gene3D" id="3.30.470.20">
    <property type="entry name" value="ATP-grasp fold, B domain"/>
    <property type="match status" value="1"/>
</dbReference>